<evidence type="ECO:0000256" key="1">
    <source>
        <dbReference type="SAM" id="MobiDB-lite"/>
    </source>
</evidence>
<dbReference type="Proteomes" id="UP000015104">
    <property type="component" value="Unassembled WGS sequence"/>
</dbReference>
<dbReference type="AlphaFoldDB" id="T1KIL3"/>
<sequence length="69" mass="7930">MSDDRRKSRRSFKASKDIINQARKTSELTNDLAKMITKPKPKKVSAQAKETAAVTVEKEKEVREKLKKK</sequence>
<name>T1KIL3_TETUR</name>
<keyword evidence="3" id="KW-1185">Reference proteome</keyword>
<proteinExistence type="predicted"/>
<reference evidence="3" key="1">
    <citation type="submission" date="2011-08" db="EMBL/GenBank/DDBJ databases">
        <authorList>
            <person name="Rombauts S."/>
        </authorList>
    </citation>
    <scope>NUCLEOTIDE SEQUENCE</scope>
    <source>
        <strain evidence="3">London</strain>
    </source>
</reference>
<evidence type="ECO:0000313" key="3">
    <source>
        <dbReference type="Proteomes" id="UP000015104"/>
    </source>
</evidence>
<feature type="region of interest" description="Disordered" evidence="1">
    <location>
        <begin position="39"/>
        <end position="69"/>
    </location>
</feature>
<reference evidence="2" key="2">
    <citation type="submission" date="2015-06" db="UniProtKB">
        <authorList>
            <consortium name="EnsemblMetazoa"/>
        </authorList>
    </citation>
    <scope>IDENTIFICATION</scope>
</reference>
<accession>T1KIL3</accession>
<feature type="compositionally biased region" description="Basic and acidic residues" evidence="1">
    <location>
        <begin position="56"/>
        <end position="69"/>
    </location>
</feature>
<dbReference type="EMBL" id="CAEY01000114">
    <property type="status" value="NOT_ANNOTATED_CDS"/>
    <property type="molecule type" value="Genomic_DNA"/>
</dbReference>
<dbReference type="EnsemblMetazoa" id="tetur12g01780.1">
    <property type="protein sequence ID" value="tetur12g01780.1"/>
    <property type="gene ID" value="tetur12g01780"/>
</dbReference>
<organism evidence="2 3">
    <name type="scientific">Tetranychus urticae</name>
    <name type="common">Two-spotted spider mite</name>
    <dbReference type="NCBI Taxonomy" id="32264"/>
    <lineage>
        <taxon>Eukaryota</taxon>
        <taxon>Metazoa</taxon>
        <taxon>Ecdysozoa</taxon>
        <taxon>Arthropoda</taxon>
        <taxon>Chelicerata</taxon>
        <taxon>Arachnida</taxon>
        <taxon>Acari</taxon>
        <taxon>Acariformes</taxon>
        <taxon>Trombidiformes</taxon>
        <taxon>Prostigmata</taxon>
        <taxon>Eleutherengona</taxon>
        <taxon>Raphignathae</taxon>
        <taxon>Tetranychoidea</taxon>
        <taxon>Tetranychidae</taxon>
        <taxon>Tetranychus</taxon>
    </lineage>
</organism>
<evidence type="ECO:0000313" key="2">
    <source>
        <dbReference type="EnsemblMetazoa" id="tetur12g01780.1"/>
    </source>
</evidence>
<dbReference type="HOGENOM" id="CLU_2779129_0_0_1"/>
<protein>
    <submittedName>
        <fullName evidence="2">Uncharacterized protein</fullName>
    </submittedName>
</protein>